<dbReference type="OrthoDB" id="9810174at2"/>
<evidence type="ECO:0000259" key="1">
    <source>
        <dbReference type="Pfam" id="PF07484"/>
    </source>
</evidence>
<dbReference type="SUPFAM" id="SSF88874">
    <property type="entry name" value="Receptor-binding domain of short tail fibre protein gp12"/>
    <property type="match status" value="1"/>
</dbReference>
<dbReference type="InterPro" id="IPR011083">
    <property type="entry name" value="Phage_tail_collar_dom"/>
</dbReference>
<keyword evidence="3" id="KW-1185">Reference proteome</keyword>
<dbReference type="InterPro" id="IPR037053">
    <property type="entry name" value="Phage_tail_collar_dom_sf"/>
</dbReference>
<dbReference type="eggNOG" id="COG4675">
    <property type="taxonomic scope" value="Bacteria"/>
</dbReference>
<dbReference type="STRING" id="1227739.Hsw_1010"/>
<dbReference type="RefSeq" id="WP_044001276.1">
    <property type="nucleotide sequence ID" value="NZ_CP007145.1"/>
</dbReference>
<dbReference type="HOGENOM" id="CLU_087872_1_1_10"/>
<organism evidence="2 3">
    <name type="scientific">Hymenobacter swuensis DY53</name>
    <dbReference type="NCBI Taxonomy" id="1227739"/>
    <lineage>
        <taxon>Bacteria</taxon>
        <taxon>Pseudomonadati</taxon>
        <taxon>Bacteroidota</taxon>
        <taxon>Cytophagia</taxon>
        <taxon>Cytophagales</taxon>
        <taxon>Hymenobacteraceae</taxon>
        <taxon>Hymenobacter</taxon>
    </lineage>
</organism>
<dbReference type="Proteomes" id="UP000019423">
    <property type="component" value="Chromosome"/>
</dbReference>
<protein>
    <recommendedName>
        <fullName evidence="1">Phage tail collar domain-containing protein</fullName>
    </recommendedName>
</protein>
<sequence>MDNYVGEIRVFAGSYAPENWVFCKGQLLSINDYDVLYSLIGTTYGGDGQTTFAVPNLQSRVVVGQGQAPGGSNYVMGMMAGQESVTLMNQQMAVHQHPVLSAAVTAINAGDTGQVGPAGAYFGNQAANSYGPGSDTKLNAGTVTGQSSVAGGNQPHTNIQPVLATNYIIALQGIYPSFD</sequence>
<dbReference type="Pfam" id="PF07484">
    <property type="entry name" value="Collar"/>
    <property type="match status" value="1"/>
</dbReference>
<proteinExistence type="predicted"/>
<evidence type="ECO:0000313" key="3">
    <source>
        <dbReference type="Proteomes" id="UP000019423"/>
    </source>
</evidence>
<dbReference type="KEGG" id="hsw:Hsw_1010"/>
<name>W8F4B5_9BACT</name>
<feature type="domain" description="Phage tail collar" evidence="1">
    <location>
        <begin position="6"/>
        <end position="62"/>
    </location>
</feature>
<dbReference type="Gene3D" id="3.90.1340.10">
    <property type="entry name" value="Phage tail collar domain"/>
    <property type="match status" value="1"/>
</dbReference>
<accession>W8F4B5</accession>
<reference evidence="2 3" key="1">
    <citation type="submission" date="2014-01" db="EMBL/GenBank/DDBJ databases">
        <title>Complete genome sequence of ionizing-radiation resistance bacterium Hymenobacter swuensis DY53.</title>
        <authorList>
            <person name="Jung J.-H."/>
            <person name="Jeong S.-W."/>
            <person name="Joe M.-H."/>
            <person name="Cho y.-j."/>
            <person name="Kim M.-K."/>
            <person name="Lim S.-Y."/>
        </authorList>
    </citation>
    <scope>NUCLEOTIDE SEQUENCE [LARGE SCALE GENOMIC DNA]</scope>
    <source>
        <strain evidence="2 3">DY53</strain>
    </source>
</reference>
<dbReference type="PATRIC" id="fig|1227739.3.peg.1256"/>
<evidence type="ECO:0000313" key="2">
    <source>
        <dbReference type="EMBL" id="AHJ96605.1"/>
    </source>
</evidence>
<dbReference type="AlphaFoldDB" id="W8F4B5"/>
<dbReference type="EMBL" id="CP007145">
    <property type="protein sequence ID" value="AHJ96605.1"/>
    <property type="molecule type" value="Genomic_DNA"/>
</dbReference>
<gene>
    <name evidence="2" type="ORF">Hsw_1010</name>
</gene>